<dbReference type="PANTHER" id="PTHR47481">
    <property type="match status" value="1"/>
</dbReference>
<comment type="caution">
    <text evidence="1">The sequence shown here is derived from an EMBL/GenBank/DDBJ whole genome shotgun (WGS) entry which is preliminary data.</text>
</comment>
<keyword evidence="1" id="KW-0418">Kinase</keyword>
<organism evidence="1 2">
    <name type="scientific">Tanacetum coccineum</name>
    <dbReference type="NCBI Taxonomy" id="301880"/>
    <lineage>
        <taxon>Eukaryota</taxon>
        <taxon>Viridiplantae</taxon>
        <taxon>Streptophyta</taxon>
        <taxon>Embryophyta</taxon>
        <taxon>Tracheophyta</taxon>
        <taxon>Spermatophyta</taxon>
        <taxon>Magnoliopsida</taxon>
        <taxon>eudicotyledons</taxon>
        <taxon>Gunneridae</taxon>
        <taxon>Pentapetalae</taxon>
        <taxon>asterids</taxon>
        <taxon>campanulids</taxon>
        <taxon>Asterales</taxon>
        <taxon>Asteraceae</taxon>
        <taxon>Asteroideae</taxon>
        <taxon>Anthemideae</taxon>
        <taxon>Anthemidinae</taxon>
        <taxon>Tanacetum</taxon>
    </lineage>
</organism>
<gene>
    <name evidence="1" type="ORF">Tco_0656789</name>
</gene>
<sequence length="128" mass="14296">ICYGYEVNTYFHGFTNDSATSAPTTLTPEELKVDKIVLLWIFTTLSSTLQARLVVECPKSAKEAWDLITDIVKDNKWSRIIALKTELRSIKLGDLSMDAYFRKIKSIATILTSLGSPVSSEDVVTFSL</sequence>
<dbReference type="EMBL" id="BQNB010009330">
    <property type="protein sequence ID" value="GJS62005.1"/>
    <property type="molecule type" value="Genomic_DNA"/>
</dbReference>
<proteinExistence type="predicted"/>
<dbReference type="GO" id="GO:0016301">
    <property type="term" value="F:kinase activity"/>
    <property type="evidence" value="ECO:0007669"/>
    <property type="project" value="UniProtKB-KW"/>
</dbReference>
<protein>
    <submittedName>
        <fullName evidence="1">Hybrid signal transduction histidine kinase M</fullName>
    </submittedName>
</protein>
<evidence type="ECO:0000313" key="1">
    <source>
        <dbReference type="EMBL" id="GJS62005.1"/>
    </source>
</evidence>
<feature type="non-terminal residue" evidence="1">
    <location>
        <position position="1"/>
    </location>
</feature>
<dbReference type="Proteomes" id="UP001151760">
    <property type="component" value="Unassembled WGS sequence"/>
</dbReference>
<keyword evidence="2" id="KW-1185">Reference proteome</keyword>
<dbReference type="Pfam" id="PF14223">
    <property type="entry name" value="Retrotran_gag_2"/>
    <property type="match status" value="1"/>
</dbReference>
<reference evidence="1" key="1">
    <citation type="journal article" date="2022" name="Int. J. Mol. Sci.">
        <title>Draft Genome of Tanacetum Coccineum: Genomic Comparison of Closely Related Tanacetum-Family Plants.</title>
        <authorList>
            <person name="Yamashiro T."/>
            <person name="Shiraishi A."/>
            <person name="Nakayama K."/>
            <person name="Satake H."/>
        </authorList>
    </citation>
    <scope>NUCLEOTIDE SEQUENCE</scope>
</reference>
<evidence type="ECO:0000313" key="2">
    <source>
        <dbReference type="Proteomes" id="UP001151760"/>
    </source>
</evidence>
<accession>A0ABQ4XAW2</accession>
<keyword evidence="1" id="KW-0808">Transferase</keyword>
<reference evidence="1" key="2">
    <citation type="submission" date="2022-01" db="EMBL/GenBank/DDBJ databases">
        <authorList>
            <person name="Yamashiro T."/>
            <person name="Shiraishi A."/>
            <person name="Satake H."/>
            <person name="Nakayama K."/>
        </authorList>
    </citation>
    <scope>NUCLEOTIDE SEQUENCE</scope>
</reference>
<dbReference type="PANTHER" id="PTHR47481:SF41">
    <property type="entry name" value="COPIA-LIKE POLYPROTEIN_RETROTRANSPOSON"/>
    <property type="match status" value="1"/>
</dbReference>
<name>A0ABQ4XAW2_9ASTR</name>